<protein>
    <submittedName>
        <fullName evidence="2">Uncharacterized protein</fullName>
    </submittedName>
</protein>
<accession>A0A4P9WRR3</accession>
<reference evidence="3" key="1">
    <citation type="journal article" date="2018" name="Nat. Microbiol.">
        <title>Leveraging single-cell genomics to expand the fungal tree of life.</title>
        <authorList>
            <person name="Ahrendt S.R."/>
            <person name="Quandt C.A."/>
            <person name="Ciobanu D."/>
            <person name="Clum A."/>
            <person name="Salamov A."/>
            <person name="Andreopoulos B."/>
            <person name="Cheng J.F."/>
            <person name="Woyke T."/>
            <person name="Pelin A."/>
            <person name="Henrissat B."/>
            <person name="Reynolds N.K."/>
            <person name="Benny G.L."/>
            <person name="Smith M.E."/>
            <person name="James T.Y."/>
            <person name="Grigoriev I.V."/>
        </authorList>
    </citation>
    <scope>NUCLEOTIDE SEQUENCE [LARGE SCALE GENOMIC DNA]</scope>
    <source>
        <strain evidence="3">ATCC 52028</strain>
    </source>
</reference>
<feature type="region of interest" description="Disordered" evidence="1">
    <location>
        <begin position="104"/>
        <end position="124"/>
    </location>
</feature>
<proteinExistence type="predicted"/>
<sequence length="160" mass="15855">MARADDGSASTYIDPAATNSTSSAPVAATGASTTSCSTSSTTTSCTKSTTTTSCTSTTSSTSCTKTLSHSSTSAPVPSSMPPPSTSAAPAIDDKQKYRLNRLLKRQDVAAPATRASASDDSMDLADTRSNGATAVSVSGPGTHIAAAAFAVAGALLYAYV</sequence>
<organism evidence="2 3">
    <name type="scientific">Caulochytrium protostelioides</name>
    <dbReference type="NCBI Taxonomy" id="1555241"/>
    <lineage>
        <taxon>Eukaryota</taxon>
        <taxon>Fungi</taxon>
        <taxon>Fungi incertae sedis</taxon>
        <taxon>Chytridiomycota</taxon>
        <taxon>Chytridiomycota incertae sedis</taxon>
        <taxon>Chytridiomycetes</taxon>
        <taxon>Caulochytriales</taxon>
        <taxon>Caulochytriaceae</taxon>
        <taxon>Caulochytrium</taxon>
    </lineage>
</organism>
<dbReference type="AlphaFoldDB" id="A0A4P9WRR3"/>
<feature type="compositionally biased region" description="Low complexity" evidence="1">
    <location>
        <begin position="32"/>
        <end position="77"/>
    </location>
</feature>
<feature type="region of interest" description="Disordered" evidence="1">
    <location>
        <begin position="1"/>
        <end position="91"/>
    </location>
</feature>
<gene>
    <name evidence="2" type="ORF">CAUPRSCDRAFT_12972</name>
</gene>
<dbReference type="Proteomes" id="UP000268535">
    <property type="component" value="Unassembled WGS sequence"/>
</dbReference>
<evidence type="ECO:0000313" key="2">
    <source>
        <dbReference type="EMBL" id="RKO95322.1"/>
    </source>
</evidence>
<name>A0A4P9WRR3_9FUNG</name>
<evidence type="ECO:0000256" key="1">
    <source>
        <dbReference type="SAM" id="MobiDB-lite"/>
    </source>
</evidence>
<evidence type="ECO:0000313" key="3">
    <source>
        <dbReference type="Proteomes" id="UP000268535"/>
    </source>
</evidence>
<dbReference type="EMBL" id="ML012129">
    <property type="protein sequence ID" value="RKO95322.1"/>
    <property type="molecule type" value="Genomic_DNA"/>
</dbReference>